<evidence type="ECO:0000313" key="3">
    <source>
        <dbReference type="Proteomes" id="UP001157439"/>
    </source>
</evidence>
<evidence type="ECO:0000313" key="2">
    <source>
        <dbReference type="EMBL" id="GLS82702.1"/>
    </source>
</evidence>
<protein>
    <submittedName>
        <fullName evidence="2">Xanthine dehydrogenase</fullName>
    </submittedName>
</protein>
<dbReference type="InterPro" id="IPR046867">
    <property type="entry name" value="AldOxase/xan_DH_MoCoBD2"/>
</dbReference>
<organism evidence="2 3">
    <name type="scientific">Paraferrimonas haliotis</name>
    <dbReference type="NCBI Taxonomy" id="2013866"/>
    <lineage>
        <taxon>Bacteria</taxon>
        <taxon>Pseudomonadati</taxon>
        <taxon>Pseudomonadota</taxon>
        <taxon>Gammaproteobacteria</taxon>
        <taxon>Alteromonadales</taxon>
        <taxon>Ferrimonadaceae</taxon>
        <taxon>Paraferrimonas</taxon>
    </lineage>
</organism>
<proteinExistence type="predicted"/>
<dbReference type="InterPro" id="IPR008274">
    <property type="entry name" value="AldOxase/xan_DH_MoCoBD1"/>
</dbReference>
<dbReference type="Pfam" id="PF20256">
    <property type="entry name" value="MoCoBD_2"/>
    <property type="match status" value="2"/>
</dbReference>
<dbReference type="SUPFAM" id="SSF56003">
    <property type="entry name" value="Molybdenum cofactor-binding domain"/>
    <property type="match status" value="2"/>
</dbReference>
<evidence type="ECO:0000259" key="1">
    <source>
        <dbReference type="SMART" id="SM01008"/>
    </source>
</evidence>
<dbReference type="InterPro" id="IPR006311">
    <property type="entry name" value="TAT_signal"/>
</dbReference>
<dbReference type="EMBL" id="BSPO01000002">
    <property type="protein sequence ID" value="GLS82702.1"/>
    <property type="molecule type" value="Genomic_DNA"/>
</dbReference>
<comment type="caution">
    <text evidence="2">The sequence shown here is derived from an EMBL/GenBank/DDBJ whole genome shotgun (WGS) entry which is preliminary data.</text>
</comment>
<dbReference type="InterPro" id="IPR012368">
    <property type="entry name" value="OxRdtase_Mopterin-bd_su_IorB"/>
</dbReference>
<keyword evidence="3" id="KW-1185">Reference proteome</keyword>
<name>A0AA37TJQ7_9GAMM</name>
<reference evidence="2 3" key="1">
    <citation type="journal article" date="2014" name="Int. J. Syst. Evol. Microbiol.">
        <title>Complete genome sequence of Corynebacterium casei LMG S-19264T (=DSM 44701T), isolated from a smear-ripened cheese.</title>
        <authorList>
            <consortium name="US DOE Joint Genome Institute (JGI-PGF)"/>
            <person name="Walter F."/>
            <person name="Albersmeier A."/>
            <person name="Kalinowski J."/>
            <person name="Ruckert C."/>
        </authorList>
    </citation>
    <scope>NUCLEOTIDE SEQUENCE [LARGE SCALE GENOMIC DNA]</scope>
    <source>
        <strain evidence="2 3">NBRC 112785</strain>
    </source>
</reference>
<accession>A0AA37TJQ7</accession>
<dbReference type="InterPro" id="IPR000674">
    <property type="entry name" value="Ald_Oxase/Xan_DH_a/b"/>
</dbReference>
<sequence length="766" mass="84102">MSYYPEQVLNKPLSVTNVSRRQFLKGLGLSSSALVLGCTIPGFATLANAAERSDTELHELNVFVSISKDGTTEIVCHRAEMGQGIRTSVPQIIAEELEADWQRVTMRQGLADKRYGAQGTAGSTSIRSHFNELRRLGAAARLMLEQAAAQRWQVSTEQVRASEHKILGPNGLSADFGELAQAASLLAQPQPEQITLKAAADFRLIGKEVKLFDLDDIVAGKAVYAQDIYLDDMLIASIVRPPVVGGKVKAIDDSAARKVAGVVDIVTLKHRGYPVATNPLGGVAVIATNTYAALKARSVLKVKWDNDDNQQHQSDEYLQHLKTLVNQKGINIRKLGEVYQHEYDQEKTLEATYSVPYINHSPMETPCATARISGQGADIQAEVWAGTQHPQWAQRQVLAELGLSDEQAGQVRLTMTLMGGAFGRKSKADFILESVELAMKLNKPVKVVWSREDDMQHGFYHSISANYMKAQLTDDNGADYWIQRVAYPPIGWIFNDKTDRPSAGDLSVGFGDTPFAFNNASFETHKVDTHIRTGWVRSVACINNGFALGSFVDELAVKAKVTTTDMWLKLLGDDRFEDPRPQGFKYSNYSMPWDTHPIDIARMKQLIKLISDKAQVNDKLPQGQGWGIGFLRSFGSYVAAATKVSVQDDKVTVLEMHTAVDIGVAVTPDRVRAQMEGAMVFGLSITLMGEIDVKDGAVVQSNFHNGPVTRMHQVPKMFVHILESDHAPGGVGEPGVPPIIPSITNAIYHASGVRIRDLPVNKHLKV</sequence>
<dbReference type="Gene3D" id="3.90.1170.50">
    <property type="entry name" value="Aldehyde oxidase/xanthine dehydrogenase, a/b hammerhead"/>
    <property type="match status" value="1"/>
</dbReference>
<dbReference type="InterPro" id="IPR052516">
    <property type="entry name" value="N-heterocyclic_Hydroxylase"/>
</dbReference>
<dbReference type="SMART" id="SM01008">
    <property type="entry name" value="Ald_Xan_dh_C"/>
    <property type="match status" value="1"/>
</dbReference>
<dbReference type="Gene3D" id="3.30.365.10">
    <property type="entry name" value="Aldehyde oxidase/xanthine dehydrogenase, molybdopterin binding domain"/>
    <property type="match status" value="4"/>
</dbReference>
<feature type="domain" description="Aldehyde oxidase/xanthine dehydrogenase a/b hammerhead" evidence="1">
    <location>
        <begin position="219"/>
        <end position="308"/>
    </location>
</feature>
<dbReference type="Proteomes" id="UP001157439">
    <property type="component" value="Unassembled WGS sequence"/>
</dbReference>
<dbReference type="PANTHER" id="PTHR47495:SF3">
    <property type="entry name" value="BLR6219 PROTEIN"/>
    <property type="match status" value="1"/>
</dbReference>
<dbReference type="AlphaFoldDB" id="A0AA37TJQ7"/>
<dbReference type="RefSeq" id="WP_095500445.1">
    <property type="nucleotide sequence ID" value="NZ_BSPO01000002.1"/>
</dbReference>
<dbReference type="GO" id="GO:0016491">
    <property type="term" value="F:oxidoreductase activity"/>
    <property type="evidence" value="ECO:0007669"/>
    <property type="project" value="InterPro"/>
</dbReference>
<dbReference type="PANTHER" id="PTHR47495">
    <property type="entry name" value="ALDEHYDE DEHYDROGENASE"/>
    <property type="match status" value="1"/>
</dbReference>
<dbReference type="InterPro" id="IPR037165">
    <property type="entry name" value="AldOxase/xan_DH_Mopterin-bd_sf"/>
</dbReference>
<dbReference type="PIRSF" id="PIRSF036389">
    <property type="entry name" value="IOR_B"/>
    <property type="match status" value="1"/>
</dbReference>
<gene>
    <name evidence="2" type="ORF">GCM10007894_06790</name>
</gene>
<dbReference type="PROSITE" id="PS51318">
    <property type="entry name" value="TAT"/>
    <property type="match status" value="1"/>
</dbReference>
<dbReference type="Pfam" id="PF02738">
    <property type="entry name" value="MoCoBD_1"/>
    <property type="match status" value="1"/>
</dbReference>